<feature type="transmembrane region" description="Helical" evidence="1">
    <location>
        <begin position="282"/>
        <end position="299"/>
    </location>
</feature>
<feature type="transmembrane region" description="Helical" evidence="1">
    <location>
        <begin position="81"/>
        <end position="99"/>
    </location>
</feature>
<evidence type="ECO:0000256" key="1">
    <source>
        <dbReference type="SAM" id="Phobius"/>
    </source>
</evidence>
<feature type="transmembrane region" description="Helical" evidence="1">
    <location>
        <begin position="305"/>
        <end position="323"/>
    </location>
</feature>
<evidence type="ECO:0000313" key="2">
    <source>
        <dbReference type="EMBL" id="TPE45512.1"/>
    </source>
</evidence>
<evidence type="ECO:0008006" key="4">
    <source>
        <dbReference type="Google" id="ProtNLM"/>
    </source>
</evidence>
<dbReference type="Proteomes" id="UP000316727">
    <property type="component" value="Unassembled WGS sequence"/>
</dbReference>
<feature type="transmembrane region" description="Helical" evidence="1">
    <location>
        <begin position="251"/>
        <end position="270"/>
    </location>
</feature>
<feature type="transmembrane region" description="Helical" evidence="1">
    <location>
        <begin position="163"/>
        <end position="195"/>
    </location>
</feature>
<comment type="caution">
    <text evidence="2">The sequence shown here is derived from an EMBL/GenBank/DDBJ whole genome shotgun (WGS) entry which is preliminary data.</text>
</comment>
<keyword evidence="1" id="KW-1133">Transmembrane helix</keyword>
<gene>
    <name evidence="2" type="ORF">FJM65_05670</name>
</gene>
<dbReference type="AlphaFoldDB" id="A0A501W9T4"/>
<feature type="transmembrane region" description="Helical" evidence="1">
    <location>
        <begin position="202"/>
        <end position="222"/>
    </location>
</feature>
<feature type="transmembrane region" description="Helical" evidence="1">
    <location>
        <begin position="330"/>
        <end position="350"/>
    </location>
</feature>
<proteinExistence type="predicted"/>
<dbReference type="EMBL" id="VFRQ01000002">
    <property type="protein sequence ID" value="TPE45512.1"/>
    <property type="molecule type" value="Genomic_DNA"/>
</dbReference>
<sequence>MISYFRSILPSRIFLLVLLFLGIQLPLLLLGFPGTAPELLHMLVGERLAEGHAMYRDIYDNTAPISALVFWLLDLLAGRSFMAYRLTALGLLLLQALLLNNTLNRHQVYASKNYLPALLYLLLGSLSFEFNMLTPLLIGNTFLILSLPYIITLSREGFENNRLFIGGFMLGLAAMCYLPLAVFLLVGVFAVIFFASNTFRSAMLMLCGFAFPYAVLMTFYLYTNTGQEFLQLHLLRPWQLQVAFLRPPSDVAKIMTIPGIILLLSLLSAASLPQRLVFQVKFQQLMWVWLVASMLVIFTRDEITVATFVIILPPIAYFGEFFFTSGRKGWMLNTVFMVMLAGVLILRYRLVLGINQVLQMDESPLLLPEQVQLPVQHSTVLVLGNDIRYYMQNKPVTPYLNWELAQRHFGKLNEYQAVLQLHENFRNEMPQYLVDKAGLMPELSYKLPTIFGKYEETEDAGVYQLKQP</sequence>
<feature type="transmembrane region" description="Helical" evidence="1">
    <location>
        <begin position="12"/>
        <end position="32"/>
    </location>
</feature>
<reference evidence="2 3" key="1">
    <citation type="submission" date="2019-06" db="EMBL/GenBank/DDBJ databases">
        <title>A novel bacterium of genus Pontibacter, isolated from marine sediment.</title>
        <authorList>
            <person name="Huang H."/>
            <person name="Mo K."/>
            <person name="Hu Y."/>
        </authorList>
    </citation>
    <scope>NUCLEOTIDE SEQUENCE [LARGE SCALE GENOMIC DNA]</scope>
    <source>
        <strain evidence="2 3">HB172049</strain>
    </source>
</reference>
<keyword evidence="1" id="KW-0812">Transmembrane</keyword>
<name>A0A501W9T4_9BACT</name>
<protein>
    <recommendedName>
        <fullName evidence="4">Glycosyltransferase RgtA/B/C/D-like domain-containing protein</fullName>
    </recommendedName>
</protein>
<organism evidence="2 3">
    <name type="scientific">Pontibacter mangrovi</name>
    <dbReference type="NCBI Taxonomy" id="2589816"/>
    <lineage>
        <taxon>Bacteria</taxon>
        <taxon>Pseudomonadati</taxon>
        <taxon>Bacteroidota</taxon>
        <taxon>Cytophagia</taxon>
        <taxon>Cytophagales</taxon>
        <taxon>Hymenobacteraceae</taxon>
        <taxon>Pontibacter</taxon>
    </lineage>
</organism>
<evidence type="ECO:0000313" key="3">
    <source>
        <dbReference type="Proteomes" id="UP000316727"/>
    </source>
</evidence>
<accession>A0A501W9T4</accession>
<feature type="transmembrane region" description="Helical" evidence="1">
    <location>
        <begin position="120"/>
        <end position="151"/>
    </location>
</feature>
<dbReference type="RefSeq" id="WP_140620304.1">
    <property type="nucleotide sequence ID" value="NZ_VFRQ01000002.1"/>
</dbReference>
<keyword evidence="3" id="KW-1185">Reference proteome</keyword>
<dbReference type="OrthoDB" id="981402at2"/>
<keyword evidence="1" id="KW-0472">Membrane</keyword>